<evidence type="ECO:0000256" key="2">
    <source>
        <dbReference type="SAM" id="SignalP"/>
    </source>
</evidence>
<dbReference type="GO" id="GO:0060147">
    <property type="term" value="P:regulation of post-transcriptional gene silencing"/>
    <property type="evidence" value="ECO:0007669"/>
    <property type="project" value="InterPro"/>
</dbReference>
<keyword evidence="4" id="KW-1185">Reference proteome</keyword>
<dbReference type="PANTHER" id="PTHR16212">
    <property type="entry name" value="FOCADHESIN FAMILY MEMBER"/>
    <property type="match status" value="1"/>
</dbReference>
<sequence length="290" mass="32281">MNTVRKWSAAIFLALISSCLHVTDHKQKFGNIARLVKVMCRSKSTIVKGTCGVILGFSCHDLLSRADAADNYSTETDSEKMSERNLLGDIGKALLGMRVWHNYFPPSRYDIDKSITAKLSNENCDNSLKDIGGIAGLVLGLASSIGALHNAGVHDAILKIKDIVISWVQHMNILVQGSFHHLLQWGITLFIFYLELLMLVLFSDEATFREVQGRKMELHQAILKMEQRGSADGILQVQADCIQYDLEELIKALTGRCKKHGLDMKLAATIELPIGWQPDIQDGTSVWDED</sequence>
<reference evidence="3 4" key="1">
    <citation type="journal article" date="2018" name="Nat. Genet.">
        <title>The Rosa genome provides new insights in the design of modern roses.</title>
        <authorList>
            <person name="Bendahmane M."/>
        </authorList>
    </citation>
    <scope>NUCLEOTIDE SEQUENCE [LARGE SCALE GENOMIC DNA]</scope>
    <source>
        <strain evidence="4">cv. Old Blush</strain>
    </source>
</reference>
<dbReference type="EMBL" id="PDCK01000043">
    <property type="protein sequence ID" value="PRQ35531.1"/>
    <property type="molecule type" value="Genomic_DNA"/>
</dbReference>
<organism evidence="3 4">
    <name type="scientific">Rosa chinensis</name>
    <name type="common">China rose</name>
    <dbReference type="NCBI Taxonomy" id="74649"/>
    <lineage>
        <taxon>Eukaryota</taxon>
        <taxon>Viridiplantae</taxon>
        <taxon>Streptophyta</taxon>
        <taxon>Embryophyta</taxon>
        <taxon>Tracheophyta</taxon>
        <taxon>Spermatophyta</taxon>
        <taxon>Magnoliopsida</taxon>
        <taxon>eudicotyledons</taxon>
        <taxon>Gunneridae</taxon>
        <taxon>Pentapetalae</taxon>
        <taxon>rosids</taxon>
        <taxon>fabids</taxon>
        <taxon>Rosales</taxon>
        <taxon>Rosaceae</taxon>
        <taxon>Rosoideae</taxon>
        <taxon>Rosoideae incertae sedis</taxon>
        <taxon>Rosa</taxon>
    </lineage>
</organism>
<dbReference type="AlphaFoldDB" id="A0A2P6QMX0"/>
<protein>
    <submittedName>
        <fullName evidence="3">Uncharacterized protein</fullName>
    </submittedName>
</protein>
<feature type="chain" id="PRO_5015138907" evidence="2">
    <location>
        <begin position="26"/>
        <end position="290"/>
    </location>
</feature>
<evidence type="ECO:0000313" key="3">
    <source>
        <dbReference type="EMBL" id="PRQ35531.1"/>
    </source>
</evidence>
<keyword evidence="1" id="KW-0812">Transmembrane</keyword>
<dbReference type="Proteomes" id="UP000238479">
    <property type="component" value="Chromosome 5"/>
</dbReference>
<accession>A0A2P6QMX0</accession>
<keyword evidence="1" id="KW-1133">Transmembrane helix</keyword>
<keyword evidence="2" id="KW-0732">Signal</keyword>
<evidence type="ECO:0000313" key="4">
    <source>
        <dbReference type="Proteomes" id="UP000238479"/>
    </source>
</evidence>
<keyword evidence="1" id="KW-0472">Membrane</keyword>
<evidence type="ECO:0000256" key="1">
    <source>
        <dbReference type="SAM" id="Phobius"/>
    </source>
</evidence>
<dbReference type="InterPro" id="IPR045163">
    <property type="entry name" value="Focadhesin/RST1"/>
</dbReference>
<gene>
    <name evidence="3" type="ORF">RchiOBHm_Chr5g0081041</name>
</gene>
<dbReference type="Gramene" id="PRQ35531">
    <property type="protein sequence ID" value="PRQ35531"/>
    <property type="gene ID" value="RchiOBHm_Chr5g0081041"/>
</dbReference>
<feature type="signal peptide" evidence="2">
    <location>
        <begin position="1"/>
        <end position="25"/>
    </location>
</feature>
<feature type="transmembrane region" description="Helical" evidence="1">
    <location>
        <begin position="182"/>
        <end position="202"/>
    </location>
</feature>
<dbReference type="PANTHER" id="PTHR16212:SF4">
    <property type="entry name" value="FOCADHESIN"/>
    <property type="match status" value="1"/>
</dbReference>
<dbReference type="STRING" id="74649.A0A2P6QMX0"/>
<proteinExistence type="predicted"/>
<comment type="caution">
    <text evidence="3">The sequence shown here is derived from an EMBL/GenBank/DDBJ whole genome shotgun (WGS) entry which is preliminary data.</text>
</comment>
<name>A0A2P6QMX0_ROSCH</name>
<dbReference type="PROSITE" id="PS51257">
    <property type="entry name" value="PROKAR_LIPOPROTEIN"/>
    <property type="match status" value="1"/>
</dbReference>